<evidence type="ECO:0000313" key="3">
    <source>
        <dbReference type="Proteomes" id="UP000277580"/>
    </source>
</evidence>
<dbReference type="PANTHER" id="PTHR13593:SF113">
    <property type="entry name" value="SI:DKEY-266F7.9"/>
    <property type="match status" value="1"/>
</dbReference>
<dbReference type="InterPro" id="IPR051057">
    <property type="entry name" value="PI-PLC_domain"/>
</dbReference>
<dbReference type="PROSITE" id="PS50007">
    <property type="entry name" value="PIPLC_X_DOMAIN"/>
    <property type="match status" value="1"/>
</dbReference>
<evidence type="ECO:0000259" key="1">
    <source>
        <dbReference type="SMART" id="SM00148"/>
    </source>
</evidence>
<dbReference type="InParanoid" id="A0A3N4KX06"/>
<gene>
    <name evidence="2" type="ORF">P167DRAFT_467207</name>
</gene>
<dbReference type="AlphaFoldDB" id="A0A3N4KX06"/>
<dbReference type="Pfam" id="PF00388">
    <property type="entry name" value="PI-PLC-X"/>
    <property type="match status" value="1"/>
</dbReference>
<feature type="non-terminal residue" evidence="2">
    <location>
        <position position="451"/>
    </location>
</feature>
<name>A0A3N4KX06_9PEZI</name>
<accession>A0A3N4KX06</accession>
<dbReference type="EMBL" id="ML119115">
    <property type="protein sequence ID" value="RPB15056.1"/>
    <property type="molecule type" value="Genomic_DNA"/>
</dbReference>
<sequence>EFLTLRNLSSTPVTVTSFATFPFASKHTGPAPITIKNLHNIGNLTQHLSSALRTSGVTPAPGPTRIVIAENAKAFTESAAKLVVLPFATVKTDIRVTHGAGDVVRLVFEVLDGGGKFRIDLDSSPSPSVICLTPSSPHRFHSVFHNSHAHVALLSTAALHKWQTQLHDSVSLCSLSIPGTHNSPTCYRALPSVRCQAVSIRTQLEHGIRFFDIRCQVESSGELTLVHAAFPISLSLPAKKLSTLLERTYQFLDEHPGETVIISLKREGWGSATDEVFARHLKERYIEPQAHRWWLDHTRVPTLGEARGKCILFRRFLSATWEAGINAEDWEYNSYDTSTPGGMCRVQDFCEVLDTPTIEKKIRYIREHLDRAAVPADGNQLFLNFLSGCNFWKVGCWPENVARKVNIEVKRHLAIDHGGGGTCGVVICDFVGERGEWDLVKLVVAMNGWIK</sequence>
<dbReference type="SMART" id="SM00148">
    <property type="entry name" value="PLCXc"/>
    <property type="match status" value="1"/>
</dbReference>
<evidence type="ECO:0000313" key="2">
    <source>
        <dbReference type="EMBL" id="RPB15056.1"/>
    </source>
</evidence>
<dbReference type="Proteomes" id="UP000277580">
    <property type="component" value="Unassembled WGS sequence"/>
</dbReference>
<dbReference type="OrthoDB" id="1046782at2759"/>
<proteinExistence type="predicted"/>
<reference evidence="2 3" key="1">
    <citation type="journal article" date="2018" name="Nat. Ecol. Evol.">
        <title>Pezizomycetes genomes reveal the molecular basis of ectomycorrhizal truffle lifestyle.</title>
        <authorList>
            <person name="Murat C."/>
            <person name="Payen T."/>
            <person name="Noel B."/>
            <person name="Kuo A."/>
            <person name="Morin E."/>
            <person name="Chen J."/>
            <person name="Kohler A."/>
            <person name="Krizsan K."/>
            <person name="Balestrini R."/>
            <person name="Da Silva C."/>
            <person name="Montanini B."/>
            <person name="Hainaut M."/>
            <person name="Levati E."/>
            <person name="Barry K.W."/>
            <person name="Belfiori B."/>
            <person name="Cichocki N."/>
            <person name="Clum A."/>
            <person name="Dockter R.B."/>
            <person name="Fauchery L."/>
            <person name="Guy J."/>
            <person name="Iotti M."/>
            <person name="Le Tacon F."/>
            <person name="Lindquist E.A."/>
            <person name="Lipzen A."/>
            <person name="Malagnac F."/>
            <person name="Mello A."/>
            <person name="Molinier V."/>
            <person name="Miyauchi S."/>
            <person name="Poulain J."/>
            <person name="Riccioni C."/>
            <person name="Rubini A."/>
            <person name="Sitrit Y."/>
            <person name="Splivallo R."/>
            <person name="Traeger S."/>
            <person name="Wang M."/>
            <person name="Zifcakova L."/>
            <person name="Wipf D."/>
            <person name="Zambonelli A."/>
            <person name="Paolocci F."/>
            <person name="Nowrousian M."/>
            <person name="Ottonello S."/>
            <person name="Baldrian P."/>
            <person name="Spatafora J.W."/>
            <person name="Henrissat B."/>
            <person name="Nagy L.G."/>
            <person name="Aury J.M."/>
            <person name="Wincker P."/>
            <person name="Grigoriev I.V."/>
            <person name="Bonfante P."/>
            <person name="Martin F.M."/>
        </authorList>
    </citation>
    <scope>NUCLEOTIDE SEQUENCE [LARGE SCALE GENOMIC DNA]</scope>
    <source>
        <strain evidence="2 3">CCBAS932</strain>
    </source>
</reference>
<feature type="domain" description="Phosphatidylinositol-specific phospholipase C X" evidence="1">
    <location>
        <begin position="167"/>
        <end position="315"/>
    </location>
</feature>
<dbReference type="InterPro" id="IPR017946">
    <property type="entry name" value="PLC-like_Pdiesterase_TIM-brl"/>
</dbReference>
<dbReference type="STRING" id="1392247.A0A3N4KX06"/>
<dbReference type="InterPro" id="IPR000909">
    <property type="entry name" value="PLipase_C_PInositol-sp_X_dom"/>
</dbReference>
<protein>
    <submittedName>
        <fullName evidence="2">PLC-like phosphodiesterase</fullName>
    </submittedName>
</protein>
<dbReference type="Gene3D" id="3.20.20.190">
    <property type="entry name" value="Phosphatidylinositol (PI) phosphodiesterase"/>
    <property type="match status" value="1"/>
</dbReference>
<dbReference type="GO" id="GO:0008081">
    <property type="term" value="F:phosphoric diester hydrolase activity"/>
    <property type="evidence" value="ECO:0007669"/>
    <property type="project" value="InterPro"/>
</dbReference>
<dbReference type="SUPFAM" id="SSF51695">
    <property type="entry name" value="PLC-like phosphodiesterases"/>
    <property type="match status" value="1"/>
</dbReference>
<dbReference type="PANTHER" id="PTHR13593">
    <property type="match status" value="1"/>
</dbReference>
<feature type="non-terminal residue" evidence="2">
    <location>
        <position position="1"/>
    </location>
</feature>
<organism evidence="2 3">
    <name type="scientific">Morchella conica CCBAS932</name>
    <dbReference type="NCBI Taxonomy" id="1392247"/>
    <lineage>
        <taxon>Eukaryota</taxon>
        <taxon>Fungi</taxon>
        <taxon>Dikarya</taxon>
        <taxon>Ascomycota</taxon>
        <taxon>Pezizomycotina</taxon>
        <taxon>Pezizomycetes</taxon>
        <taxon>Pezizales</taxon>
        <taxon>Morchellaceae</taxon>
        <taxon>Morchella</taxon>
    </lineage>
</organism>
<keyword evidence="3" id="KW-1185">Reference proteome</keyword>
<dbReference type="CDD" id="cd08586">
    <property type="entry name" value="PI-PLCc_BcPLC_like"/>
    <property type="match status" value="1"/>
</dbReference>
<dbReference type="GO" id="GO:0006629">
    <property type="term" value="P:lipid metabolic process"/>
    <property type="evidence" value="ECO:0007669"/>
    <property type="project" value="InterPro"/>
</dbReference>